<evidence type="ECO:0000313" key="10">
    <source>
        <dbReference type="EMBL" id="QMW05021.1"/>
    </source>
</evidence>
<feature type="transmembrane region" description="Helical" evidence="8">
    <location>
        <begin position="114"/>
        <end position="132"/>
    </location>
</feature>
<keyword evidence="4" id="KW-1003">Cell membrane</keyword>
<evidence type="ECO:0000256" key="6">
    <source>
        <dbReference type="ARBA" id="ARBA00022989"/>
    </source>
</evidence>
<dbReference type="InterPro" id="IPR004638">
    <property type="entry name" value="EmrB-like"/>
</dbReference>
<evidence type="ECO:0000259" key="9">
    <source>
        <dbReference type="PROSITE" id="PS50850"/>
    </source>
</evidence>
<dbReference type="InterPro" id="IPR020846">
    <property type="entry name" value="MFS_dom"/>
</dbReference>
<keyword evidence="3" id="KW-0813">Transport</keyword>
<sequence>MVTPDSSSNQDNSWVLLVMILASSMASLDASALNVALPAIQRSLQADATQLVWVVNAYALLLAALILMGGALGDHFGRKKIMLIGIGLFVGCSAACAAAPSIEWLIVARTGQGLGGAFLIPGSLAIITAVFADKQRGKAIGTWSATGALTSLAGPLLGGVLAGEGLWRAVFLLNLPLGLAAWWIIYQKVPETRDEAATGSVDLIGVVLSSLGLASLTYSFTMWSTWGPTHPFIYGTLLGGLISLAGFIAYELHHQQPLVPMSLFKVSSFAGTNLLTLFLYGALSVVSFFLSLNLVQLQGYSPSLAGLAFIALPLPLILLSRWSGNLSDQYGPRRLLIIGPAIIGLGFLGLSWIGLTSGPSQYWATFLPALLTVGIGLTLTVAPLTNTVMGSVPAHNAGAASGINNAIARTAAVLALAVASSIVLATFRYQLSEQIKPLHLSSAIIKTLQEKSNQLGATPVPAQVTLANQSSIHQAIREAFLYSFQEIMWGCTGLAWLSAVVAAFWITPVAKKLTGKSS</sequence>
<keyword evidence="6 8" id="KW-1133">Transmembrane helix</keyword>
<dbReference type="Pfam" id="PF07690">
    <property type="entry name" value="MFS_1"/>
    <property type="match status" value="1"/>
</dbReference>
<dbReference type="PANTHER" id="PTHR42718:SF9">
    <property type="entry name" value="MAJOR FACILITATOR SUPERFAMILY MULTIDRUG TRANSPORTER MFSC"/>
    <property type="match status" value="1"/>
</dbReference>
<feature type="transmembrane region" description="Helical" evidence="8">
    <location>
        <begin position="273"/>
        <end position="292"/>
    </location>
</feature>
<dbReference type="PANTHER" id="PTHR42718">
    <property type="entry name" value="MAJOR FACILITATOR SUPERFAMILY MULTIDRUG TRANSPORTER MFSC"/>
    <property type="match status" value="1"/>
</dbReference>
<gene>
    <name evidence="10" type="ORF">H3H32_09075</name>
</gene>
<name>A0A7G5H1M9_9BACT</name>
<evidence type="ECO:0000256" key="7">
    <source>
        <dbReference type="ARBA" id="ARBA00023136"/>
    </source>
</evidence>
<evidence type="ECO:0000256" key="4">
    <source>
        <dbReference type="ARBA" id="ARBA00022475"/>
    </source>
</evidence>
<feature type="transmembrane region" description="Helical" evidence="8">
    <location>
        <begin position="361"/>
        <end position="385"/>
    </location>
</feature>
<accession>A0A7G5H1M9</accession>
<dbReference type="RefSeq" id="WP_182462369.1">
    <property type="nucleotide sequence ID" value="NZ_CP059732.1"/>
</dbReference>
<feature type="domain" description="Major facilitator superfamily (MFS) profile" evidence="9">
    <location>
        <begin position="15"/>
        <end position="454"/>
    </location>
</feature>
<keyword evidence="11" id="KW-1185">Reference proteome</keyword>
<evidence type="ECO:0000256" key="3">
    <source>
        <dbReference type="ARBA" id="ARBA00022448"/>
    </source>
</evidence>
<feature type="transmembrane region" description="Helical" evidence="8">
    <location>
        <begin position="197"/>
        <end position="220"/>
    </location>
</feature>
<keyword evidence="5 8" id="KW-0812">Transmembrane</keyword>
<dbReference type="Gene3D" id="1.20.1250.20">
    <property type="entry name" value="MFS general substrate transporter like domains"/>
    <property type="match status" value="1"/>
</dbReference>
<feature type="transmembrane region" description="Helical" evidence="8">
    <location>
        <begin position="12"/>
        <end position="31"/>
    </location>
</feature>
<organism evidence="10 11">
    <name type="scientific">Spirosoma foliorum</name>
    <dbReference type="NCBI Taxonomy" id="2710596"/>
    <lineage>
        <taxon>Bacteria</taxon>
        <taxon>Pseudomonadati</taxon>
        <taxon>Bacteroidota</taxon>
        <taxon>Cytophagia</taxon>
        <taxon>Cytophagales</taxon>
        <taxon>Cytophagaceae</taxon>
        <taxon>Spirosoma</taxon>
    </lineage>
</organism>
<feature type="transmembrane region" description="Helical" evidence="8">
    <location>
        <begin position="166"/>
        <end position="185"/>
    </location>
</feature>
<dbReference type="InterPro" id="IPR036259">
    <property type="entry name" value="MFS_trans_sf"/>
</dbReference>
<feature type="transmembrane region" description="Helical" evidence="8">
    <location>
        <begin position="139"/>
        <end position="160"/>
    </location>
</feature>
<dbReference type="CDD" id="cd17321">
    <property type="entry name" value="MFS_MMR_MDR_like"/>
    <property type="match status" value="1"/>
</dbReference>
<comment type="subcellular location">
    <subcellularLocation>
        <location evidence="1">Cell membrane</location>
        <topology evidence="1">Multi-pass membrane protein</topology>
    </subcellularLocation>
</comment>
<dbReference type="Proteomes" id="UP000515369">
    <property type="component" value="Chromosome"/>
</dbReference>
<feature type="transmembrane region" description="Helical" evidence="8">
    <location>
        <begin position="51"/>
        <end position="69"/>
    </location>
</feature>
<dbReference type="InterPro" id="IPR011701">
    <property type="entry name" value="MFS"/>
</dbReference>
<evidence type="ECO:0000256" key="5">
    <source>
        <dbReference type="ARBA" id="ARBA00022692"/>
    </source>
</evidence>
<feature type="transmembrane region" description="Helical" evidence="8">
    <location>
        <begin position="335"/>
        <end position="355"/>
    </location>
</feature>
<dbReference type="GO" id="GO:0022857">
    <property type="term" value="F:transmembrane transporter activity"/>
    <property type="evidence" value="ECO:0007669"/>
    <property type="project" value="InterPro"/>
</dbReference>
<dbReference type="AlphaFoldDB" id="A0A7G5H1M9"/>
<dbReference type="SUPFAM" id="SSF103473">
    <property type="entry name" value="MFS general substrate transporter"/>
    <property type="match status" value="1"/>
</dbReference>
<dbReference type="PRINTS" id="PR01036">
    <property type="entry name" value="TCRTETB"/>
</dbReference>
<feature type="transmembrane region" description="Helical" evidence="8">
    <location>
        <begin position="232"/>
        <end position="252"/>
    </location>
</feature>
<dbReference type="Gene3D" id="1.20.1720.10">
    <property type="entry name" value="Multidrug resistance protein D"/>
    <property type="match status" value="1"/>
</dbReference>
<dbReference type="PROSITE" id="PS50850">
    <property type="entry name" value="MFS"/>
    <property type="match status" value="1"/>
</dbReference>
<evidence type="ECO:0000256" key="8">
    <source>
        <dbReference type="SAM" id="Phobius"/>
    </source>
</evidence>
<proteinExistence type="inferred from homology"/>
<evidence type="ECO:0000256" key="1">
    <source>
        <dbReference type="ARBA" id="ARBA00004651"/>
    </source>
</evidence>
<reference evidence="10 11" key="1">
    <citation type="submission" date="2020-07" db="EMBL/GenBank/DDBJ databases">
        <title>Spirosoma foliorum sp. nov., isolated from the leaves on the Nejang mountain Korea, Republic of.</title>
        <authorList>
            <person name="Ho H."/>
            <person name="Lee Y.-J."/>
            <person name="Nurcahyanto D.-A."/>
            <person name="Kim S.-G."/>
        </authorList>
    </citation>
    <scope>NUCLEOTIDE SEQUENCE [LARGE SCALE GENOMIC DNA]</scope>
    <source>
        <strain evidence="10 11">PL0136</strain>
    </source>
</reference>
<feature type="transmembrane region" description="Helical" evidence="8">
    <location>
        <begin position="81"/>
        <end position="102"/>
    </location>
</feature>
<protein>
    <submittedName>
        <fullName evidence="10">MFS transporter</fullName>
    </submittedName>
</protein>
<keyword evidence="7 8" id="KW-0472">Membrane</keyword>
<dbReference type="KEGG" id="sfol:H3H32_09075"/>
<feature type="transmembrane region" description="Helical" evidence="8">
    <location>
        <begin position="406"/>
        <end position="427"/>
    </location>
</feature>
<dbReference type="NCBIfam" id="TIGR00711">
    <property type="entry name" value="efflux_EmrB"/>
    <property type="match status" value="1"/>
</dbReference>
<evidence type="ECO:0000256" key="2">
    <source>
        <dbReference type="ARBA" id="ARBA00008537"/>
    </source>
</evidence>
<comment type="similarity">
    <text evidence="2">Belongs to the major facilitator superfamily. EmrB family.</text>
</comment>
<feature type="transmembrane region" description="Helical" evidence="8">
    <location>
        <begin position="304"/>
        <end position="323"/>
    </location>
</feature>
<dbReference type="EMBL" id="CP059732">
    <property type="protein sequence ID" value="QMW05021.1"/>
    <property type="molecule type" value="Genomic_DNA"/>
</dbReference>
<evidence type="ECO:0000313" key="11">
    <source>
        <dbReference type="Proteomes" id="UP000515369"/>
    </source>
</evidence>
<dbReference type="GO" id="GO:0005886">
    <property type="term" value="C:plasma membrane"/>
    <property type="evidence" value="ECO:0007669"/>
    <property type="project" value="UniProtKB-SubCell"/>
</dbReference>
<feature type="transmembrane region" description="Helical" evidence="8">
    <location>
        <begin position="487"/>
        <end position="506"/>
    </location>
</feature>